<dbReference type="Gene3D" id="1.10.340.30">
    <property type="entry name" value="Hypothetical protein, domain 2"/>
    <property type="match status" value="1"/>
</dbReference>
<evidence type="ECO:0000256" key="4">
    <source>
        <dbReference type="ARBA" id="ARBA00022485"/>
    </source>
</evidence>
<evidence type="ECO:0000256" key="8">
    <source>
        <dbReference type="ARBA" id="ARBA00023125"/>
    </source>
</evidence>
<dbReference type="InterPro" id="IPR028924">
    <property type="entry name" value="Perm-CXXC"/>
</dbReference>
<keyword evidence="9" id="KW-0539">Nucleus</keyword>
<feature type="compositionally biased region" description="Basic and acidic residues" evidence="10">
    <location>
        <begin position="1073"/>
        <end position="1082"/>
    </location>
</feature>
<organism evidence="12 13">
    <name type="scientific">Cephalotus follicularis</name>
    <name type="common">Albany pitcher plant</name>
    <dbReference type="NCBI Taxonomy" id="3775"/>
    <lineage>
        <taxon>Eukaryota</taxon>
        <taxon>Viridiplantae</taxon>
        <taxon>Streptophyta</taxon>
        <taxon>Embryophyta</taxon>
        <taxon>Tracheophyta</taxon>
        <taxon>Spermatophyta</taxon>
        <taxon>Magnoliopsida</taxon>
        <taxon>eudicotyledons</taxon>
        <taxon>Gunneridae</taxon>
        <taxon>Pentapetalae</taxon>
        <taxon>rosids</taxon>
        <taxon>fabids</taxon>
        <taxon>Oxalidales</taxon>
        <taxon>Cephalotaceae</taxon>
        <taxon>Cephalotus</taxon>
    </lineage>
</organism>
<evidence type="ECO:0000256" key="3">
    <source>
        <dbReference type="ARBA" id="ARBA00005646"/>
    </source>
</evidence>
<dbReference type="GO" id="GO:0046872">
    <property type="term" value="F:metal ion binding"/>
    <property type="evidence" value="ECO:0007669"/>
    <property type="project" value="UniProtKB-KW"/>
</dbReference>
<dbReference type="GO" id="GO:0003677">
    <property type="term" value="F:DNA binding"/>
    <property type="evidence" value="ECO:0007669"/>
    <property type="project" value="UniProtKB-KW"/>
</dbReference>
<dbReference type="InterPro" id="IPR011257">
    <property type="entry name" value="DNA_glycosylase"/>
</dbReference>
<comment type="cofactor">
    <cofactor evidence="1">
        <name>[4Fe-4S] cluster</name>
        <dbReference type="ChEBI" id="CHEBI:49883"/>
    </cofactor>
</comment>
<keyword evidence="4" id="KW-0004">4Fe-4S</keyword>
<comment type="subcellular location">
    <subcellularLocation>
        <location evidence="2">Nucleus</location>
    </subcellularLocation>
</comment>
<evidence type="ECO:0000313" key="12">
    <source>
        <dbReference type="EMBL" id="GAV85442.1"/>
    </source>
</evidence>
<evidence type="ECO:0000256" key="2">
    <source>
        <dbReference type="ARBA" id="ARBA00004123"/>
    </source>
</evidence>
<dbReference type="InterPro" id="IPR044811">
    <property type="entry name" value="DME/ROS1"/>
</dbReference>
<evidence type="ECO:0000256" key="10">
    <source>
        <dbReference type="SAM" id="MobiDB-lite"/>
    </source>
</evidence>
<dbReference type="Pfam" id="PF15628">
    <property type="entry name" value="RRM_DME"/>
    <property type="match status" value="1"/>
</dbReference>
<dbReference type="Pfam" id="PF15629">
    <property type="entry name" value="Perm-CXXC"/>
    <property type="match status" value="1"/>
</dbReference>
<dbReference type="SMART" id="SM00478">
    <property type="entry name" value="ENDO3c"/>
    <property type="match status" value="1"/>
</dbReference>
<name>A0A1Q3CZ23_CEPFO</name>
<feature type="region of interest" description="Disordered" evidence="10">
    <location>
        <begin position="1073"/>
        <end position="1099"/>
    </location>
</feature>
<reference evidence="13" key="1">
    <citation type="submission" date="2016-04" db="EMBL/GenBank/DDBJ databases">
        <title>Cephalotus genome sequencing.</title>
        <authorList>
            <person name="Fukushima K."/>
            <person name="Hasebe M."/>
            <person name="Fang X."/>
        </authorList>
    </citation>
    <scope>NUCLEOTIDE SEQUENCE [LARGE SCALE GENOMIC DNA]</scope>
    <source>
        <strain evidence="13">cv. St1</strain>
    </source>
</reference>
<feature type="region of interest" description="Disordered" evidence="10">
    <location>
        <begin position="1"/>
        <end position="27"/>
    </location>
</feature>
<comment type="caution">
    <text evidence="12">The sequence shown here is derived from an EMBL/GenBank/DDBJ whole genome shotgun (WGS) entry which is preliminary data.</text>
</comment>
<keyword evidence="6" id="KW-0408">Iron</keyword>
<protein>
    <submittedName>
        <fullName evidence="12">HhH-GPD domain-containing protein</fullName>
    </submittedName>
</protein>
<dbReference type="InterPro" id="IPR028925">
    <property type="entry name" value="RRM_DME"/>
</dbReference>
<evidence type="ECO:0000256" key="5">
    <source>
        <dbReference type="ARBA" id="ARBA00022723"/>
    </source>
</evidence>
<keyword evidence="13" id="KW-1185">Reference proteome</keyword>
<keyword evidence="7" id="KW-0411">Iron-sulfur</keyword>
<dbReference type="PANTHER" id="PTHR46213:SF13">
    <property type="entry name" value="DEMETER-LIKE PROTEIN 2-RELATED"/>
    <property type="match status" value="1"/>
</dbReference>
<evidence type="ECO:0000313" key="13">
    <source>
        <dbReference type="Proteomes" id="UP000187406"/>
    </source>
</evidence>
<dbReference type="InterPro" id="IPR003265">
    <property type="entry name" value="HhH-GPD_domain"/>
</dbReference>
<dbReference type="SMART" id="SM00525">
    <property type="entry name" value="FES"/>
    <property type="match status" value="1"/>
</dbReference>
<feature type="region of interest" description="Disordered" evidence="10">
    <location>
        <begin position="160"/>
        <end position="216"/>
    </location>
</feature>
<dbReference type="InterPro" id="IPR003651">
    <property type="entry name" value="Endonuclease3_FeS-loop_motif"/>
</dbReference>
<comment type="similarity">
    <text evidence="3">Belongs to the DNA glycosylase family. DEMETER subfamily.</text>
</comment>
<evidence type="ECO:0000259" key="11">
    <source>
        <dbReference type="SMART" id="SM00478"/>
    </source>
</evidence>
<dbReference type="InterPro" id="IPR023170">
    <property type="entry name" value="HhH_base_excis_C"/>
</dbReference>
<keyword evidence="5" id="KW-0479">Metal-binding</keyword>
<dbReference type="OrthoDB" id="5607at2759"/>
<proteinExistence type="inferred from homology"/>
<accession>A0A1Q3CZ23</accession>
<feature type="compositionally biased region" description="Basic and acidic residues" evidence="10">
    <location>
        <begin position="101"/>
        <end position="126"/>
    </location>
</feature>
<feature type="region of interest" description="Disordered" evidence="10">
    <location>
        <begin position="93"/>
        <end position="127"/>
    </location>
</feature>
<dbReference type="GO" id="GO:0035514">
    <property type="term" value="F:DNA demethylase activity"/>
    <property type="evidence" value="ECO:0007669"/>
    <property type="project" value="InterPro"/>
</dbReference>
<dbReference type="CDD" id="cd00056">
    <property type="entry name" value="ENDO3c"/>
    <property type="match status" value="1"/>
</dbReference>
<dbReference type="GO" id="GO:0141166">
    <property type="term" value="P:chromosomal 5-methylcytosine DNA demethylation pathway"/>
    <property type="evidence" value="ECO:0007669"/>
    <property type="project" value="InterPro"/>
</dbReference>
<feature type="compositionally biased region" description="Polar residues" evidence="10">
    <location>
        <begin position="1083"/>
        <end position="1097"/>
    </location>
</feature>
<feature type="domain" description="HhH-GPD" evidence="11">
    <location>
        <begin position="1222"/>
        <end position="1384"/>
    </location>
</feature>
<dbReference type="GO" id="GO:0051539">
    <property type="term" value="F:4 iron, 4 sulfur cluster binding"/>
    <property type="evidence" value="ECO:0007669"/>
    <property type="project" value="UniProtKB-KW"/>
</dbReference>
<evidence type="ECO:0000256" key="6">
    <source>
        <dbReference type="ARBA" id="ARBA00023004"/>
    </source>
</evidence>
<dbReference type="PANTHER" id="PTHR46213">
    <property type="entry name" value="TRANSCRIPTIONAL ACTIVATOR DEMETER"/>
    <property type="match status" value="1"/>
</dbReference>
<dbReference type="Proteomes" id="UP000187406">
    <property type="component" value="Unassembled WGS sequence"/>
</dbReference>
<sequence length="1760" mass="196741">MAPQGNNGIVNGPPISTPNSHIDDNKSVSNSASALLMNDDISLGSNIWIQCNHTPGKPQHNPPTPHWHSCDLNLPPQRIMDSTSQKTVSEFAPITPGKATGAEEKQASELHEDEGTNHGRDEEKNENCAAKVDSNGKEILNCATDPSLGGVSTPCEEYHNHAKGGNHSMDLNRTPEQKPRKKRHRPKVITEGKPKNTPKTVNLVPTGPKENPTGKRKYVRKKGLPKAMTTSPAETSTESDGIKILPVKKSCRRALNFDMEGPFIDESSTCKPTSKIDAESQAKEFCTEGIQSRSTLQVAEGVGVMVENTKAGSDYDLTHSVNQMVTDYMPLPEKQAPSTPLPTKPSSMRRGRKRKTDFTQENTEGKDQQTANDQLQSTVEMVLQTDSQSSPSPNDSNSNTSRILIKEGQAQGSKKTYPMVIEQADRTANIIGFHYNNLHSYQMMPWAHFPSIYKRKRTEKGQNSTSSSTSSSVTAATDAARLDTCPLNDAKEDPSASNANYWVSVTQSSARALPAMLGEAGRSPQDRLQNLEGTASLHQKERFTKKRTKGITRVRDFASLTGIAERKMHSTHHGRQAPIVCDQQQVGNLETPYTCIETLVADIGKTFSRKKRTKKANCLVTSMQQKIVLHNSRQFSVKLIGAPPEVIWKTMVVDSIVNQFKRLDINRESECIAYEEQNAIVPYSVGNREQNALVVYRRDGTIVPFEGSFDPVRKRHLRPKVDLDEESNRVWKLLLANINSEGIDGTDKEKEKWWEEDRRVFRGRADSFIARMHLVQGDRRFSQWKGSVVDSVVGVFLTQNVSDHLSSSAFMSLAACFPLKSQSNLKGCCDAESSSIVDKPLVCILDSKDTINWNENMSIQPISDQSSMTLHYTENNEELEVVNSNKSLKGSIGAFSSMIESEGKLLNYSTKDIAKAGSECFMGKERATNYMILSQNSLDTSVVQTTERTGSCSDSNSEEEDLTERSKCNSFSCHTSFMELLEMAGSNKLPQVHSHGNGKVSSDDNLNNELMQSQTMEVDYRRRQVHCLDGPKSSSEIYRFPSSNCCLHLTPTSGLLEVECFELFNDEARSSDISKTRDEMRMTEQSGLTADSLSQTSDENKLTVAVEEAPTSSSEKNKSCNSIPEEKIIVVHSPNGIPVEPKNLSVGNIHVTENTSVFNESNTTQQKTTESNLNEHGLFTKQLNEMKAALKAKGRRVGKEIKDNFDWDNLRRQVEANGRKRERTMETMDSLDWEAVRSADVNQIANTIKERGMNNILAERIKDFLNRMVREHGSIDLEWLRDIPPDKAKEYLLSIRGLGLKSVECVRLLTLHHLAFPVDTNVGRIAVRLGWVPLQPLPESLQLHLLELYPVLESIQKYLWPRLCKLDQRTLYELHYQMITFGKVFCTKSKPNCNACPMRGECRHFASAFASARLALPGPEEKRIVVAAESRTSDQNPAVIIEPPLALPQAMQQSEGNQQPEANQQLEAKYGVNNCEPIIEEPATPEPMCTQVSENDIEDTFYEDPDEIPTIKLNIEAFTQNLQNYMQENMEIQEVDMSRALVALTAAAASIPMPKLKNVSRLRTEHQVYELPDSHPLLDGLDKREPDDPCSYLLAIWTPGETPNSIQPPERVCSSQECGKLCFEKTCFSCNSIREANSQIVRGTILIPCRTAMRGSFPLNGTYFQVNEVFADHDSSLKPIDVPRHWLWNLPRRTVYFGTSIPTIFKGLTTEGIQHCFWRGFVCVRGFDQKSRAPRPLMARLHFPASKLTKTQGKTDAVEQ</sequence>
<dbReference type="FunFam" id="1.10.1670.10:FF:000004">
    <property type="entry name" value="DNA glycosylase/AP lyase ROS1"/>
    <property type="match status" value="1"/>
</dbReference>
<evidence type="ECO:0000256" key="9">
    <source>
        <dbReference type="ARBA" id="ARBA00023242"/>
    </source>
</evidence>
<feature type="region of interest" description="Disordered" evidence="10">
    <location>
        <begin position="330"/>
        <end position="372"/>
    </location>
</feature>
<dbReference type="GO" id="GO:0006284">
    <property type="term" value="P:base-excision repair"/>
    <property type="evidence" value="ECO:0007669"/>
    <property type="project" value="InterPro"/>
</dbReference>
<dbReference type="GO" id="GO:0019104">
    <property type="term" value="F:DNA N-glycosylase activity"/>
    <property type="evidence" value="ECO:0007669"/>
    <property type="project" value="InterPro"/>
</dbReference>
<feature type="compositionally biased region" description="Low complexity" evidence="10">
    <location>
        <begin position="464"/>
        <end position="477"/>
    </location>
</feature>
<dbReference type="InParanoid" id="A0A1Q3CZ23"/>
<evidence type="ECO:0000256" key="7">
    <source>
        <dbReference type="ARBA" id="ARBA00023014"/>
    </source>
</evidence>
<keyword evidence="8" id="KW-0238">DNA-binding</keyword>
<gene>
    <name evidence="12" type="ORF">CFOL_v3_28878</name>
</gene>
<dbReference type="SUPFAM" id="SSF48150">
    <property type="entry name" value="DNA-glycosylase"/>
    <property type="match status" value="1"/>
</dbReference>
<evidence type="ECO:0000256" key="1">
    <source>
        <dbReference type="ARBA" id="ARBA00001966"/>
    </source>
</evidence>
<feature type="region of interest" description="Disordered" evidence="10">
    <location>
        <begin position="457"/>
        <end position="477"/>
    </location>
</feature>
<dbReference type="GO" id="GO:0003906">
    <property type="term" value="F:DNA-(apurinic or apyrimidinic site) endonuclease activity"/>
    <property type="evidence" value="ECO:0007669"/>
    <property type="project" value="UniProtKB-ARBA"/>
</dbReference>
<dbReference type="Gene3D" id="1.10.1670.10">
    <property type="entry name" value="Helix-hairpin-Helix base-excision DNA repair enzymes (C-terminal)"/>
    <property type="match status" value="1"/>
</dbReference>
<dbReference type="EMBL" id="BDDD01003567">
    <property type="protein sequence ID" value="GAV85442.1"/>
    <property type="molecule type" value="Genomic_DNA"/>
</dbReference>
<dbReference type="GO" id="GO:0005634">
    <property type="term" value="C:nucleus"/>
    <property type="evidence" value="ECO:0007669"/>
    <property type="project" value="UniProtKB-SubCell"/>
</dbReference>